<name>A0A0P1AFY3_PLAHL</name>
<dbReference type="Proteomes" id="UP000054928">
    <property type="component" value="Unassembled WGS sequence"/>
</dbReference>
<evidence type="ECO:0000313" key="2">
    <source>
        <dbReference type="Proteomes" id="UP000054928"/>
    </source>
</evidence>
<sequence length="94" mass="10117">MGGEVSALPDHVNRVHSSFVSNHLGGYKSLPSTYTIAVQTRFTPKSYTTTLFFGNVVAIAQIKDDNVNAARVSWRAGCGSATTREGRCVQPDSL</sequence>
<proteinExistence type="predicted"/>
<evidence type="ECO:0000313" key="1">
    <source>
        <dbReference type="EMBL" id="CEG39436.1"/>
    </source>
</evidence>
<protein>
    <submittedName>
        <fullName evidence="1">Uncharacterized protein</fullName>
    </submittedName>
</protein>
<accession>A0A0P1AFY3</accession>
<dbReference type="AlphaFoldDB" id="A0A0P1AFY3"/>
<keyword evidence="2" id="KW-1185">Reference proteome</keyword>
<dbReference type="RefSeq" id="XP_024575805.1">
    <property type="nucleotide sequence ID" value="XM_024724983.1"/>
</dbReference>
<dbReference type="EMBL" id="CCYD01000428">
    <property type="protein sequence ID" value="CEG39436.1"/>
    <property type="molecule type" value="Genomic_DNA"/>
</dbReference>
<reference evidence="2" key="1">
    <citation type="submission" date="2014-09" db="EMBL/GenBank/DDBJ databases">
        <authorList>
            <person name="Sharma Rahul"/>
            <person name="Thines Marco"/>
        </authorList>
    </citation>
    <scope>NUCLEOTIDE SEQUENCE [LARGE SCALE GENOMIC DNA]</scope>
</reference>
<dbReference type="GeneID" id="36404738"/>
<organism evidence="1 2">
    <name type="scientific">Plasmopara halstedii</name>
    <name type="common">Downy mildew of sunflower</name>
    <dbReference type="NCBI Taxonomy" id="4781"/>
    <lineage>
        <taxon>Eukaryota</taxon>
        <taxon>Sar</taxon>
        <taxon>Stramenopiles</taxon>
        <taxon>Oomycota</taxon>
        <taxon>Peronosporomycetes</taxon>
        <taxon>Peronosporales</taxon>
        <taxon>Peronosporaceae</taxon>
        <taxon>Plasmopara</taxon>
    </lineage>
</organism>